<evidence type="ECO:0000256" key="3">
    <source>
        <dbReference type="ARBA" id="ARBA00022692"/>
    </source>
</evidence>
<reference evidence="9 10" key="1">
    <citation type="submission" date="2022-06" db="EMBL/GenBank/DDBJ databases">
        <title>Haloarcula sp. a new haloarchaeum isolate from saline soil.</title>
        <authorList>
            <person name="Strakova D."/>
            <person name="Galisteo C."/>
            <person name="Sanchez-Porro C."/>
            <person name="Ventosa A."/>
        </authorList>
    </citation>
    <scope>NUCLEOTIDE SEQUENCE [LARGE SCALE GENOMIC DNA]</scope>
    <source>
        <strain evidence="9 10">S1AR25-5A</strain>
    </source>
</reference>
<evidence type="ECO:0000256" key="1">
    <source>
        <dbReference type="ARBA" id="ARBA00004127"/>
    </source>
</evidence>
<accession>A0AAE4F2E1</accession>
<dbReference type="AlphaFoldDB" id="A0AAE4F2E1"/>
<feature type="transmembrane region" description="Helical" evidence="7">
    <location>
        <begin position="49"/>
        <end position="68"/>
    </location>
</feature>
<dbReference type="Proteomes" id="UP001253439">
    <property type="component" value="Unassembled WGS sequence"/>
</dbReference>
<proteinExistence type="predicted"/>
<feature type="transmembrane region" description="Helical" evidence="7">
    <location>
        <begin position="9"/>
        <end position="29"/>
    </location>
</feature>
<dbReference type="PROSITE" id="PS00216">
    <property type="entry name" value="SUGAR_TRANSPORT_1"/>
    <property type="match status" value="1"/>
</dbReference>
<sequence>MSEQQSKSWVTIGTPLLVTTLGALSGGIVNPVLPVIENAFSEVPNAGTLAQLVSTLTGLIIAIFAPLTGVMVDRYGRKPVLIGSILLYGAGPLSAYALDSLFLILGTRVVLGLAVAGIMVSVRTLIADYFSGKRRETVLGWQGGIMPFGAAAAMVAGGFMADFNWRTVFLRYLVAFLTVPLVVRSVDEPDVDSGSDKSVE</sequence>
<name>A0AAE4F2E1_9EURY</name>
<gene>
    <name evidence="9" type="ORF">NDI54_16800</name>
</gene>
<keyword evidence="5 7" id="KW-0472">Membrane</keyword>
<evidence type="ECO:0000256" key="7">
    <source>
        <dbReference type="SAM" id="Phobius"/>
    </source>
</evidence>
<keyword evidence="10" id="KW-1185">Reference proteome</keyword>
<dbReference type="PANTHER" id="PTHR23501:SF191">
    <property type="entry name" value="VACUOLAR BASIC AMINO ACID TRANSPORTER 4"/>
    <property type="match status" value="1"/>
</dbReference>
<dbReference type="RefSeq" id="WP_310897616.1">
    <property type="nucleotide sequence ID" value="NZ_JAMQOM010000009.1"/>
</dbReference>
<evidence type="ECO:0000259" key="8">
    <source>
        <dbReference type="PROSITE" id="PS50850"/>
    </source>
</evidence>
<comment type="caution">
    <text evidence="9">The sequence shown here is derived from an EMBL/GenBank/DDBJ whole genome shotgun (WGS) entry which is preliminary data.</text>
</comment>
<organism evidence="9 10">
    <name type="scientific">Haloarcula terrestris</name>
    <dbReference type="NCBI Taxonomy" id="2950533"/>
    <lineage>
        <taxon>Archaea</taxon>
        <taxon>Methanobacteriati</taxon>
        <taxon>Methanobacteriota</taxon>
        <taxon>Stenosarchaea group</taxon>
        <taxon>Halobacteria</taxon>
        <taxon>Halobacteriales</taxon>
        <taxon>Haloarculaceae</taxon>
        <taxon>Haloarcula</taxon>
    </lineage>
</organism>
<feature type="domain" description="Major facilitator superfamily (MFS) profile" evidence="8">
    <location>
        <begin position="11"/>
        <end position="200"/>
    </location>
</feature>
<protein>
    <recommendedName>
        <fullName evidence="6">MFS-type drug efflux transporter P55</fullName>
    </recommendedName>
</protein>
<dbReference type="InterPro" id="IPR001958">
    <property type="entry name" value="Tet-R_TetA/multi-R_MdtG-like"/>
</dbReference>
<dbReference type="Pfam" id="PF07690">
    <property type="entry name" value="MFS_1"/>
    <property type="match status" value="1"/>
</dbReference>
<dbReference type="PROSITE" id="PS50850">
    <property type="entry name" value="MFS"/>
    <property type="match status" value="1"/>
</dbReference>
<evidence type="ECO:0000256" key="4">
    <source>
        <dbReference type="ARBA" id="ARBA00022989"/>
    </source>
</evidence>
<dbReference type="GO" id="GO:0005886">
    <property type="term" value="C:plasma membrane"/>
    <property type="evidence" value="ECO:0007669"/>
    <property type="project" value="TreeGrafter"/>
</dbReference>
<feature type="transmembrane region" description="Helical" evidence="7">
    <location>
        <begin position="80"/>
        <end position="98"/>
    </location>
</feature>
<keyword evidence="4 7" id="KW-1133">Transmembrane helix</keyword>
<dbReference type="GO" id="GO:0012505">
    <property type="term" value="C:endomembrane system"/>
    <property type="evidence" value="ECO:0007669"/>
    <property type="project" value="UniProtKB-SubCell"/>
</dbReference>
<keyword evidence="3 7" id="KW-0812">Transmembrane</keyword>
<dbReference type="EMBL" id="JAMQOM010000009">
    <property type="protein sequence ID" value="MDS0223006.1"/>
    <property type="molecule type" value="Genomic_DNA"/>
</dbReference>
<evidence type="ECO:0000256" key="5">
    <source>
        <dbReference type="ARBA" id="ARBA00023136"/>
    </source>
</evidence>
<keyword evidence="2" id="KW-0813">Transport</keyword>
<evidence type="ECO:0000256" key="2">
    <source>
        <dbReference type="ARBA" id="ARBA00022448"/>
    </source>
</evidence>
<evidence type="ECO:0000313" key="9">
    <source>
        <dbReference type="EMBL" id="MDS0223006.1"/>
    </source>
</evidence>
<dbReference type="GO" id="GO:0022857">
    <property type="term" value="F:transmembrane transporter activity"/>
    <property type="evidence" value="ECO:0007669"/>
    <property type="project" value="InterPro"/>
</dbReference>
<comment type="subcellular location">
    <subcellularLocation>
        <location evidence="1">Endomembrane system</location>
        <topology evidence="1">Multi-pass membrane protein</topology>
    </subcellularLocation>
</comment>
<dbReference type="InterPro" id="IPR005829">
    <property type="entry name" value="Sugar_transporter_CS"/>
</dbReference>
<feature type="transmembrane region" description="Helical" evidence="7">
    <location>
        <begin position="104"/>
        <end position="126"/>
    </location>
</feature>
<dbReference type="PANTHER" id="PTHR23501">
    <property type="entry name" value="MAJOR FACILITATOR SUPERFAMILY"/>
    <property type="match status" value="1"/>
</dbReference>
<dbReference type="SUPFAM" id="SSF103473">
    <property type="entry name" value="MFS general substrate transporter"/>
    <property type="match status" value="1"/>
</dbReference>
<dbReference type="InterPro" id="IPR020846">
    <property type="entry name" value="MFS_dom"/>
</dbReference>
<evidence type="ECO:0000256" key="6">
    <source>
        <dbReference type="ARBA" id="ARBA00044273"/>
    </source>
</evidence>
<dbReference type="Gene3D" id="1.20.1250.20">
    <property type="entry name" value="MFS general substrate transporter like domains"/>
    <property type="match status" value="1"/>
</dbReference>
<feature type="transmembrane region" description="Helical" evidence="7">
    <location>
        <begin position="138"/>
        <end position="159"/>
    </location>
</feature>
<dbReference type="PRINTS" id="PR01035">
    <property type="entry name" value="TCRTETA"/>
</dbReference>
<dbReference type="InterPro" id="IPR036259">
    <property type="entry name" value="MFS_trans_sf"/>
</dbReference>
<dbReference type="InterPro" id="IPR011701">
    <property type="entry name" value="MFS"/>
</dbReference>
<evidence type="ECO:0000313" key="10">
    <source>
        <dbReference type="Proteomes" id="UP001253439"/>
    </source>
</evidence>